<feature type="transmembrane region" description="Helical" evidence="4">
    <location>
        <begin position="82"/>
        <end position="102"/>
    </location>
</feature>
<evidence type="ECO:0000256" key="1">
    <source>
        <dbReference type="ARBA" id="ARBA00000085"/>
    </source>
</evidence>
<protein>
    <recommendedName>
        <fullName evidence="2">histidine kinase</fullName>
        <ecNumber evidence="2">2.7.13.3</ecNumber>
    </recommendedName>
</protein>
<feature type="transmembrane region" description="Helical" evidence="4">
    <location>
        <begin position="23"/>
        <end position="42"/>
    </location>
</feature>
<dbReference type="CDD" id="cd00082">
    <property type="entry name" value="HisKA"/>
    <property type="match status" value="1"/>
</dbReference>
<organism evidence="6 7">
    <name type="scientific">Hydrogenophaga borbori</name>
    <dbReference type="NCBI Taxonomy" id="2294117"/>
    <lineage>
        <taxon>Bacteria</taxon>
        <taxon>Pseudomonadati</taxon>
        <taxon>Pseudomonadota</taxon>
        <taxon>Betaproteobacteria</taxon>
        <taxon>Burkholderiales</taxon>
        <taxon>Comamonadaceae</taxon>
        <taxon>Hydrogenophaga</taxon>
    </lineage>
</organism>
<dbReference type="InterPro" id="IPR003594">
    <property type="entry name" value="HATPase_dom"/>
</dbReference>
<dbReference type="SMART" id="SM00387">
    <property type="entry name" value="HATPase_c"/>
    <property type="match status" value="1"/>
</dbReference>
<dbReference type="GO" id="GO:0000155">
    <property type="term" value="F:phosphorelay sensor kinase activity"/>
    <property type="evidence" value="ECO:0007669"/>
    <property type="project" value="InterPro"/>
</dbReference>
<evidence type="ECO:0000256" key="4">
    <source>
        <dbReference type="SAM" id="Phobius"/>
    </source>
</evidence>
<dbReference type="InterPro" id="IPR004358">
    <property type="entry name" value="Sig_transdc_His_kin-like_C"/>
</dbReference>
<dbReference type="RefSeq" id="WP_116959873.1">
    <property type="nucleotide sequence ID" value="NZ_QVLS01000008.1"/>
</dbReference>
<keyword evidence="4" id="KW-1133">Transmembrane helix</keyword>
<dbReference type="InterPro" id="IPR036097">
    <property type="entry name" value="HisK_dim/P_sf"/>
</dbReference>
<keyword evidence="6" id="KW-0418">Kinase</keyword>
<accession>A0A372EHR5</accession>
<dbReference type="Pfam" id="PF02518">
    <property type="entry name" value="HATPase_c"/>
    <property type="match status" value="1"/>
</dbReference>
<keyword evidence="3" id="KW-0597">Phosphoprotein</keyword>
<dbReference type="PANTHER" id="PTHR43547">
    <property type="entry name" value="TWO-COMPONENT HISTIDINE KINASE"/>
    <property type="match status" value="1"/>
</dbReference>
<gene>
    <name evidence="6" type="ORF">DY262_14750</name>
</gene>
<dbReference type="Gene3D" id="3.30.565.10">
    <property type="entry name" value="Histidine kinase-like ATPase, C-terminal domain"/>
    <property type="match status" value="1"/>
</dbReference>
<feature type="domain" description="Histidine kinase" evidence="5">
    <location>
        <begin position="194"/>
        <end position="407"/>
    </location>
</feature>
<name>A0A372EHR5_9BURK</name>
<reference evidence="6 7" key="1">
    <citation type="submission" date="2018-08" db="EMBL/GenBank/DDBJ databases">
        <title>Hydrogenophaga sp. LA-38 isolated from sludge.</title>
        <authorList>
            <person name="Im W.-T."/>
        </authorList>
    </citation>
    <scope>NUCLEOTIDE SEQUENCE [LARGE SCALE GENOMIC DNA]</scope>
    <source>
        <strain evidence="6 7">LA-38</strain>
    </source>
</reference>
<sequence>MPRTPLQALFSHPLEPVLHLSRARLAALGLIYLIVHLSAWLVYTQVAPQPYDSLALRLAAALGALPLFLLDPDEVAESPGARAYVLLYLALAGPALQVWLYLMNGGTDPRVLALCLVALLMYVITDWRYATAMLVLAFAGGLLVGAGTDRLPAALAREHGFMVGLSWLCGLLLGLSSAQQDRQRQQATMNALGVMAHELRTPLASMGLLVESLRDNEESPQARRSGQRLEGLMRNLHQQIDTQIVNAQLLVLRRGDERIAARGLIADAIDSFPFRSEAERRAVALAPGPDFHFLGTRRLFTQVVHNLLRNALVALRQHKGTPAPGDITLVTDVRGGQGVMEIRDRGPGIPRSLQRSVFRPFVSTADTHSNGLGLAFCQNTVRVNRGRLALHSSEAGTTFVITLPLDEGRRGG</sequence>
<evidence type="ECO:0000313" key="7">
    <source>
        <dbReference type="Proteomes" id="UP000261931"/>
    </source>
</evidence>
<feature type="transmembrane region" description="Helical" evidence="4">
    <location>
        <begin position="160"/>
        <end position="178"/>
    </location>
</feature>
<comment type="caution">
    <text evidence="6">The sequence shown here is derived from an EMBL/GenBank/DDBJ whole genome shotgun (WGS) entry which is preliminary data.</text>
</comment>
<comment type="catalytic activity">
    <reaction evidence="1">
        <text>ATP + protein L-histidine = ADP + protein N-phospho-L-histidine.</text>
        <dbReference type="EC" id="2.7.13.3"/>
    </reaction>
</comment>
<dbReference type="PRINTS" id="PR00344">
    <property type="entry name" value="BCTRLSENSOR"/>
</dbReference>
<dbReference type="InterPro" id="IPR036890">
    <property type="entry name" value="HATPase_C_sf"/>
</dbReference>
<dbReference type="InterPro" id="IPR003661">
    <property type="entry name" value="HisK_dim/P_dom"/>
</dbReference>
<keyword evidence="4" id="KW-0472">Membrane</keyword>
<feature type="transmembrane region" description="Helical" evidence="4">
    <location>
        <begin position="54"/>
        <end position="70"/>
    </location>
</feature>
<dbReference type="SUPFAM" id="SSF55874">
    <property type="entry name" value="ATPase domain of HSP90 chaperone/DNA topoisomerase II/histidine kinase"/>
    <property type="match status" value="1"/>
</dbReference>
<dbReference type="SMART" id="SM00388">
    <property type="entry name" value="HisKA"/>
    <property type="match status" value="1"/>
</dbReference>
<evidence type="ECO:0000259" key="5">
    <source>
        <dbReference type="PROSITE" id="PS50109"/>
    </source>
</evidence>
<dbReference type="EMBL" id="QVLS01000008">
    <property type="protein sequence ID" value="RFP77997.1"/>
    <property type="molecule type" value="Genomic_DNA"/>
</dbReference>
<dbReference type="EC" id="2.7.13.3" evidence="2"/>
<dbReference type="PROSITE" id="PS50109">
    <property type="entry name" value="HIS_KIN"/>
    <property type="match status" value="1"/>
</dbReference>
<dbReference type="PANTHER" id="PTHR43547:SF2">
    <property type="entry name" value="HYBRID SIGNAL TRANSDUCTION HISTIDINE KINASE C"/>
    <property type="match status" value="1"/>
</dbReference>
<evidence type="ECO:0000256" key="3">
    <source>
        <dbReference type="ARBA" id="ARBA00022553"/>
    </source>
</evidence>
<evidence type="ECO:0000256" key="2">
    <source>
        <dbReference type="ARBA" id="ARBA00012438"/>
    </source>
</evidence>
<dbReference type="Proteomes" id="UP000261931">
    <property type="component" value="Unassembled WGS sequence"/>
</dbReference>
<dbReference type="Pfam" id="PF00512">
    <property type="entry name" value="HisKA"/>
    <property type="match status" value="1"/>
</dbReference>
<keyword evidence="4" id="KW-0812">Transmembrane</keyword>
<evidence type="ECO:0000313" key="6">
    <source>
        <dbReference type="EMBL" id="RFP77997.1"/>
    </source>
</evidence>
<proteinExistence type="predicted"/>
<dbReference type="Gene3D" id="1.10.287.130">
    <property type="match status" value="1"/>
</dbReference>
<keyword evidence="6" id="KW-0808">Transferase</keyword>
<dbReference type="SUPFAM" id="SSF47384">
    <property type="entry name" value="Homodimeric domain of signal transducing histidine kinase"/>
    <property type="match status" value="1"/>
</dbReference>
<dbReference type="InterPro" id="IPR005467">
    <property type="entry name" value="His_kinase_dom"/>
</dbReference>
<keyword evidence="7" id="KW-1185">Reference proteome</keyword>
<dbReference type="AlphaFoldDB" id="A0A372EHR5"/>